<dbReference type="GO" id="GO:0009231">
    <property type="term" value="P:riboflavin biosynthetic process"/>
    <property type="evidence" value="ECO:0007669"/>
    <property type="project" value="UniProtKB-KW"/>
</dbReference>
<evidence type="ECO:0000256" key="6">
    <source>
        <dbReference type="ARBA" id="ARBA00012153"/>
    </source>
</evidence>
<evidence type="ECO:0000256" key="2">
    <source>
        <dbReference type="ARBA" id="ARBA00002284"/>
    </source>
</evidence>
<keyword evidence="12" id="KW-1185">Reference proteome</keyword>
<sequence length="396" mass="42651">MIFFTIESPGMTHTALKLLDGGLASSSADRAMGPPCPTWLSDTATVLRDIKNGRMCVLIDNQGPESGAILFVPAQMATPDAITFMACQGRGLICLALTPERVEALGLQRQSRYSRRDRDFTVSIEARTGVTTGISAFDRARTVAVAIGTADANNDLVSPGHVFPLVAQSGGVLSQRGYAEAVVDLSRLAGLNPSGVFCVILKADGGTARLCDLESLSKDHGLKVGSIDDLVGFRLQHDRNVVQVRSKLRVDGLGGHWDTRVYRHLVSGAEALALRKNGPCDAVTPLFIGYRTSYEGMMTSVGTDDMARSFMLGGLKRSGSVVILLDRKISEEESSSADYVAANSQNDESCHFLRHEICAQILTDLGITHVDLLEETLVNGPGFDKFRISVVKRVEH</sequence>
<comment type="catalytic activity">
    <reaction evidence="1">
        <text>D-ribulose 5-phosphate = (2S)-2-hydroxy-3-oxobutyl phosphate + formate + H(+)</text>
        <dbReference type="Rhea" id="RHEA:18457"/>
        <dbReference type="ChEBI" id="CHEBI:15378"/>
        <dbReference type="ChEBI" id="CHEBI:15740"/>
        <dbReference type="ChEBI" id="CHEBI:58121"/>
        <dbReference type="ChEBI" id="CHEBI:58830"/>
        <dbReference type="EC" id="4.1.99.12"/>
    </reaction>
</comment>
<reference evidence="11" key="1">
    <citation type="submission" date="2021-04" db="EMBL/GenBank/DDBJ databases">
        <title>Isolation of p-tert-butylphenol degrading bacteria Sphingobium phenoxybenzoativorans Tas13 from active sludge.</title>
        <authorList>
            <person name="Li Y."/>
        </authorList>
    </citation>
    <scope>NUCLEOTIDE SEQUENCE</scope>
    <source>
        <strain evidence="11">Tas13</strain>
    </source>
</reference>
<evidence type="ECO:0000313" key="12">
    <source>
        <dbReference type="Proteomes" id="UP000681425"/>
    </source>
</evidence>
<dbReference type="PANTHER" id="PTHR21327">
    <property type="entry name" value="GTP CYCLOHYDROLASE II-RELATED"/>
    <property type="match status" value="1"/>
</dbReference>
<evidence type="ECO:0000256" key="9">
    <source>
        <dbReference type="ARBA" id="ARBA00022723"/>
    </source>
</evidence>
<dbReference type="Proteomes" id="UP000681425">
    <property type="component" value="Chromosome"/>
</dbReference>
<dbReference type="EC" id="4.1.99.12" evidence="6"/>
<evidence type="ECO:0000313" key="11">
    <source>
        <dbReference type="EMBL" id="QUT06854.1"/>
    </source>
</evidence>
<keyword evidence="8" id="KW-0686">Riboflavin biosynthesis</keyword>
<feature type="domain" description="GTP cyclohydrolase II" evidence="10">
    <location>
        <begin position="328"/>
        <end position="394"/>
    </location>
</feature>
<evidence type="ECO:0000256" key="5">
    <source>
        <dbReference type="ARBA" id="ARBA00008976"/>
    </source>
</evidence>
<dbReference type="Pfam" id="PF00926">
    <property type="entry name" value="DHBP_synthase"/>
    <property type="match status" value="1"/>
</dbReference>
<dbReference type="SUPFAM" id="SSF55821">
    <property type="entry name" value="YrdC/RibB"/>
    <property type="match status" value="1"/>
</dbReference>
<organism evidence="11 12">
    <name type="scientific">Sphingobium phenoxybenzoativorans</name>
    <dbReference type="NCBI Taxonomy" id="1592790"/>
    <lineage>
        <taxon>Bacteria</taxon>
        <taxon>Pseudomonadati</taxon>
        <taxon>Pseudomonadota</taxon>
        <taxon>Alphaproteobacteria</taxon>
        <taxon>Sphingomonadales</taxon>
        <taxon>Sphingomonadaceae</taxon>
        <taxon>Sphingobium</taxon>
    </lineage>
</organism>
<dbReference type="EMBL" id="CP073910">
    <property type="protein sequence ID" value="QUT06854.1"/>
    <property type="molecule type" value="Genomic_DNA"/>
</dbReference>
<dbReference type="GO" id="GO:0008686">
    <property type="term" value="F:3,4-dihydroxy-2-butanone-4-phosphate synthase activity"/>
    <property type="evidence" value="ECO:0007669"/>
    <property type="project" value="UniProtKB-EC"/>
</dbReference>
<dbReference type="Pfam" id="PF00925">
    <property type="entry name" value="GTP_cyclohydro2"/>
    <property type="match status" value="1"/>
</dbReference>
<comment type="function">
    <text evidence="2">Catalyzes the conversion of D-ribulose 5-phosphate to formate and 3,4-dihydroxy-2-butanone 4-phosphate.</text>
</comment>
<dbReference type="InterPro" id="IPR032677">
    <property type="entry name" value="GTP_cyclohydro_II"/>
</dbReference>
<evidence type="ECO:0000256" key="8">
    <source>
        <dbReference type="ARBA" id="ARBA00022619"/>
    </source>
</evidence>
<dbReference type="InterPro" id="IPR036144">
    <property type="entry name" value="RibA-like_sf"/>
</dbReference>
<evidence type="ECO:0000256" key="1">
    <source>
        <dbReference type="ARBA" id="ARBA00000141"/>
    </source>
</evidence>
<dbReference type="InterPro" id="IPR017945">
    <property type="entry name" value="DHBP_synth_RibB-like_a/b_dom"/>
</dbReference>
<keyword evidence="9" id="KW-0479">Metal-binding</keyword>
<proteinExistence type="inferred from homology"/>
<evidence type="ECO:0000256" key="7">
    <source>
        <dbReference type="ARBA" id="ARBA00018836"/>
    </source>
</evidence>
<dbReference type="GO" id="GO:0046872">
    <property type="term" value="F:metal ion binding"/>
    <property type="evidence" value="ECO:0007669"/>
    <property type="project" value="UniProtKB-KW"/>
</dbReference>
<evidence type="ECO:0000259" key="10">
    <source>
        <dbReference type="Pfam" id="PF00925"/>
    </source>
</evidence>
<dbReference type="AlphaFoldDB" id="A0A975K8P6"/>
<comment type="pathway">
    <text evidence="3">Cofactor biosynthesis; riboflavin biosynthesis; 2-hydroxy-3-oxobutyl phosphate from D-ribulose 5-phosphate: step 1/1.</text>
</comment>
<name>A0A975K8P6_9SPHN</name>
<accession>A0A975K8P6</accession>
<dbReference type="RefSeq" id="WP_212610144.1">
    <property type="nucleotide sequence ID" value="NZ_CP073910.1"/>
</dbReference>
<comment type="similarity">
    <text evidence="4">In the N-terminal section; belongs to the DHBP synthase family.</text>
</comment>
<protein>
    <recommendedName>
        <fullName evidence="7">3,4-dihydroxy-2-butanone 4-phosphate synthase</fullName>
        <ecNumber evidence="6">4.1.99.12</ecNumber>
    </recommendedName>
</protein>
<evidence type="ECO:0000256" key="3">
    <source>
        <dbReference type="ARBA" id="ARBA00004904"/>
    </source>
</evidence>
<dbReference type="Gene3D" id="3.90.870.10">
    <property type="entry name" value="DHBP synthase"/>
    <property type="match status" value="1"/>
</dbReference>
<dbReference type="GO" id="GO:0003935">
    <property type="term" value="F:GTP cyclohydrolase II activity"/>
    <property type="evidence" value="ECO:0007669"/>
    <property type="project" value="TreeGrafter"/>
</dbReference>
<dbReference type="KEGG" id="spph:KFK14_05280"/>
<dbReference type="GO" id="GO:0005829">
    <property type="term" value="C:cytosol"/>
    <property type="evidence" value="ECO:0007669"/>
    <property type="project" value="TreeGrafter"/>
</dbReference>
<gene>
    <name evidence="11" type="ORF">KFK14_05280</name>
</gene>
<dbReference type="SUPFAM" id="SSF142695">
    <property type="entry name" value="RibA-like"/>
    <property type="match status" value="1"/>
</dbReference>
<dbReference type="InterPro" id="IPR000422">
    <property type="entry name" value="DHBP_synthase_RibB"/>
</dbReference>
<dbReference type="PANTHER" id="PTHR21327:SF18">
    <property type="entry name" value="3,4-DIHYDROXY-2-BUTANONE 4-PHOSPHATE SYNTHASE"/>
    <property type="match status" value="1"/>
</dbReference>
<evidence type="ECO:0000256" key="4">
    <source>
        <dbReference type="ARBA" id="ARBA00005520"/>
    </source>
</evidence>
<comment type="similarity">
    <text evidence="5">In the C-terminal section; belongs to the GTP cyclohydrolase II family.</text>
</comment>